<dbReference type="Pfam" id="PF01476">
    <property type="entry name" value="LysM"/>
    <property type="match status" value="1"/>
</dbReference>
<evidence type="ECO:0000256" key="9">
    <source>
        <dbReference type="PROSITE-ProRule" id="PRU01373"/>
    </source>
</evidence>
<evidence type="ECO:0000313" key="13">
    <source>
        <dbReference type="EMBL" id="WRS40401.1"/>
    </source>
</evidence>
<comment type="pathway">
    <text evidence="1 9">Cell wall biogenesis; peptidoglycan biosynthesis.</text>
</comment>
<dbReference type="CDD" id="cd00118">
    <property type="entry name" value="LysM"/>
    <property type="match status" value="1"/>
</dbReference>
<feature type="active site" description="Proton donor/acceptor" evidence="9">
    <location>
        <position position="192"/>
    </location>
</feature>
<keyword evidence="14" id="KW-1185">Reference proteome</keyword>
<keyword evidence="3" id="KW-0328">Glycosyltransferase</keyword>
<feature type="domain" description="LysM" evidence="11">
    <location>
        <begin position="42"/>
        <end position="86"/>
    </location>
</feature>
<proteinExistence type="inferred from homology"/>
<feature type="signal peptide" evidence="10">
    <location>
        <begin position="1"/>
        <end position="27"/>
    </location>
</feature>
<evidence type="ECO:0000256" key="6">
    <source>
        <dbReference type="ARBA" id="ARBA00022960"/>
    </source>
</evidence>
<gene>
    <name evidence="13" type="ORF">VA613_05885</name>
</gene>
<dbReference type="Pfam" id="PF03734">
    <property type="entry name" value="YkuD"/>
    <property type="match status" value="1"/>
</dbReference>
<dbReference type="InterPro" id="IPR050979">
    <property type="entry name" value="LD-transpeptidase"/>
</dbReference>
<evidence type="ECO:0000259" key="12">
    <source>
        <dbReference type="PROSITE" id="PS52029"/>
    </source>
</evidence>
<keyword evidence="7 9" id="KW-0573">Peptidoglycan synthesis</keyword>
<keyword evidence="8 9" id="KW-0961">Cell wall biogenesis/degradation</keyword>
<keyword evidence="4" id="KW-0808">Transferase</keyword>
<dbReference type="RefSeq" id="WP_324780931.1">
    <property type="nucleotide sequence ID" value="NZ_CP141769.1"/>
</dbReference>
<evidence type="ECO:0000313" key="14">
    <source>
        <dbReference type="Proteomes" id="UP001334732"/>
    </source>
</evidence>
<dbReference type="InterPro" id="IPR018392">
    <property type="entry name" value="LysM"/>
</dbReference>
<feature type="active site" description="Nucleophile" evidence="9">
    <location>
        <position position="208"/>
    </location>
</feature>
<dbReference type="PROSITE" id="PS52029">
    <property type="entry name" value="LD_TPASE"/>
    <property type="match status" value="1"/>
</dbReference>
<dbReference type="InterPro" id="IPR038063">
    <property type="entry name" value="Transpep_catalytic_dom"/>
</dbReference>
<feature type="chain" id="PRO_5045663305" evidence="10">
    <location>
        <begin position="28"/>
        <end position="308"/>
    </location>
</feature>
<evidence type="ECO:0000256" key="4">
    <source>
        <dbReference type="ARBA" id="ARBA00022679"/>
    </source>
</evidence>
<accession>A0ABZ1CMA5</accession>
<dbReference type="SMART" id="SM00257">
    <property type="entry name" value="LysM"/>
    <property type="match status" value="1"/>
</dbReference>
<dbReference type="SUPFAM" id="SSF141523">
    <property type="entry name" value="L,D-transpeptidase catalytic domain-like"/>
    <property type="match status" value="1"/>
</dbReference>
<dbReference type="InterPro" id="IPR036779">
    <property type="entry name" value="LysM_dom_sf"/>
</dbReference>
<dbReference type="EMBL" id="CP141769">
    <property type="protein sequence ID" value="WRS40401.1"/>
    <property type="molecule type" value="Genomic_DNA"/>
</dbReference>
<dbReference type="Proteomes" id="UP001334732">
    <property type="component" value="Chromosome"/>
</dbReference>
<organism evidence="13 14">
    <name type="scientific">Thiobacillus sedimenti</name>
    <dbReference type="NCBI Taxonomy" id="3110231"/>
    <lineage>
        <taxon>Bacteria</taxon>
        <taxon>Pseudomonadati</taxon>
        <taxon>Pseudomonadota</taxon>
        <taxon>Betaproteobacteria</taxon>
        <taxon>Nitrosomonadales</taxon>
        <taxon>Thiobacillaceae</taxon>
        <taxon>Thiobacillus</taxon>
    </lineage>
</organism>
<evidence type="ECO:0000256" key="7">
    <source>
        <dbReference type="ARBA" id="ARBA00022984"/>
    </source>
</evidence>
<dbReference type="PANTHER" id="PTHR30582">
    <property type="entry name" value="L,D-TRANSPEPTIDASE"/>
    <property type="match status" value="1"/>
</dbReference>
<protein>
    <submittedName>
        <fullName evidence="13">L,D-transpeptidase family protein</fullName>
    </submittedName>
</protein>
<evidence type="ECO:0000259" key="11">
    <source>
        <dbReference type="PROSITE" id="PS51782"/>
    </source>
</evidence>
<dbReference type="Gene3D" id="3.10.350.10">
    <property type="entry name" value="LysM domain"/>
    <property type="match status" value="1"/>
</dbReference>
<evidence type="ECO:0000256" key="5">
    <source>
        <dbReference type="ARBA" id="ARBA00022801"/>
    </source>
</evidence>
<evidence type="ECO:0000256" key="2">
    <source>
        <dbReference type="ARBA" id="ARBA00005992"/>
    </source>
</evidence>
<dbReference type="CDD" id="cd16913">
    <property type="entry name" value="YkuD_like"/>
    <property type="match status" value="1"/>
</dbReference>
<keyword evidence="5" id="KW-0378">Hydrolase</keyword>
<evidence type="ECO:0000256" key="3">
    <source>
        <dbReference type="ARBA" id="ARBA00022676"/>
    </source>
</evidence>
<dbReference type="PANTHER" id="PTHR30582:SF24">
    <property type="entry name" value="L,D-TRANSPEPTIDASE ERFK_SRFK-RELATED"/>
    <property type="match status" value="1"/>
</dbReference>
<sequence>MHLPCLTRLARGAVAVLLALHALQAVAQGSFPLAHQLAGGDRDYVVRRGDFLIAIGARFGVAPTLLARQNGIRYEAVIHPGQRLRVHNPHIVPAGLADGILINIPQRMLFHFSQGRFVAAYPVGLGKPSWPTPPGDFRIVNRQANKAWKVPRSIQEEMRREGQVVREEVPPGPDNPLGAYWLGLSLWGYGIHGTIAPSSVYHFRSHGCIRLHPDDIAELFAHVAVGTPGRLIYQPVLLAVLDDGRILLEVHRDIYRQGIDPARVVRDLAEANGLSQAIDWPKVDAVIAAQDGLAEEVGRLPGNTKGHP</sequence>
<evidence type="ECO:0000256" key="10">
    <source>
        <dbReference type="SAM" id="SignalP"/>
    </source>
</evidence>
<feature type="domain" description="L,D-TPase catalytic" evidence="12">
    <location>
        <begin position="98"/>
        <end position="232"/>
    </location>
</feature>
<dbReference type="InterPro" id="IPR005490">
    <property type="entry name" value="LD_TPept_cat_dom"/>
</dbReference>
<evidence type="ECO:0000256" key="8">
    <source>
        <dbReference type="ARBA" id="ARBA00023316"/>
    </source>
</evidence>
<comment type="similarity">
    <text evidence="2">Belongs to the YkuD family.</text>
</comment>
<reference evidence="13 14" key="1">
    <citation type="submission" date="2023-12" db="EMBL/GenBank/DDBJ databases">
        <title>Thiobacillus sedimentum sp. nov., a chemolithoautotrophic sulfur-oxidizing bacterium isolated from freshwater sediment.</title>
        <authorList>
            <person name="Luo J."/>
            <person name="Dai C."/>
        </authorList>
    </citation>
    <scope>NUCLEOTIDE SEQUENCE [LARGE SCALE GENOMIC DNA]</scope>
    <source>
        <strain evidence="13 14">SCUT-2</strain>
    </source>
</reference>
<dbReference type="PROSITE" id="PS51782">
    <property type="entry name" value="LYSM"/>
    <property type="match status" value="1"/>
</dbReference>
<name>A0ABZ1CMA5_9PROT</name>
<dbReference type="SUPFAM" id="SSF54106">
    <property type="entry name" value="LysM domain"/>
    <property type="match status" value="1"/>
</dbReference>
<keyword evidence="10" id="KW-0732">Signal</keyword>
<dbReference type="Gene3D" id="2.40.440.10">
    <property type="entry name" value="L,D-transpeptidase catalytic domain-like"/>
    <property type="match status" value="1"/>
</dbReference>
<evidence type="ECO:0000256" key="1">
    <source>
        <dbReference type="ARBA" id="ARBA00004752"/>
    </source>
</evidence>
<keyword evidence="6 9" id="KW-0133">Cell shape</keyword>